<proteinExistence type="predicted"/>
<evidence type="ECO:0000313" key="6">
    <source>
        <dbReference type="EMBL" id="GHA39994.1"/>
    </source>
</evidence>
<dbReference type="InterPro" id="IPR036188">
    <property type="entry name" value="FAD/NAD-bd_sf"/>
</dbReference>
<keyword evidence="4" id="KW-0560">Oxidoreductase</keyword>
<dbReference type="PANTHER" id="PTHR43400">
    <property type="entry name" value="FUMARATE REDUCTASE"/>
    <property type="match status" value="1"/>
</dbReference>
<dbReference type="SUPFAM" id="SSF56425">
    <property type="entry name" value="Succinate dehydrogenase/fumarate reductase flavoprotein, catalytic domain"/>
    <property type="match status" value="1"/>
</dbReference>
<name>A0ABQ3CW79_9RHOB</name>
<evidence type="ECO:0000256" key="3">
    <source>
        <dbReference type="ARBA" id="ARBA00022827"/>
    </source>
</evidence>
<dbReference type="EMBL" id="BMZF01000001">
    <property type="protein sequence ID" value="GHA39994.1"/>
    <property type="molecule type" value="Genomic_DNA"/>
</dbReference>
<dbReference type="Proteomes" id="UP000634455">
    <property type="component" value="Unassembled WGS sequence"/>
</dbReference>
<keyword evidence="3" id="KW-0274">FAD</keyword>
<feature type="domain" description="FAD-dependent oxidoreductase 2 FAD-binding" evidence="5">
    <location>
        <begin position="4"/>
        <end position="470"/>
    </location>
</feature>
<comment type="cofactor">
    <cofactor evidence="1">
        <name>FAD</name>
        <dbReference type="ChEBI" id="CHEBI:57692"/>
    </cofactor>
</comment>
<accession>A0ABQ3CW79</accession>
<dbReference type="PANTHER" id="PTHR43400:SF7">
    <property type="entry name" value="FAD-DEPENDENT OXIDOREDUCTASE 2 FAD BINDING DOMAIN-CONTAINING PROTEIN"/>
    <property type="match status" value="1"/>
</dbReference>
<evidence type="ECO:0000313" key="7">
    <source>
        <dbReference type="Proteomes" id="UP000634455"/>
    </source>
</evidence>
<dbReference type="Pfam" id="PF00890">
    <property type="entry name" value="FAD_binding_2"/>
    <property type="match status" value="1"/>
</dbReference>
<dbReference type="InterPro" id="IPR003953">
    <property type="entry name" value="FAD-dep_OxRdtase_2_FAD-bd"/>
</dbReference>
<dbReference type="Gene3D" id="3.90.700.10">
    <property type="entry name" value="Succinate dehydrogenase/fumarate reductase flavoprotein, catalytic domain"/>
    <property type="match status" value="1"/>
</dbReference>
<sequence>MKNVIIAGSGNAALCAGIAALENGAKVLMLEKADQDMSGGNTKYTAGAMRFAYENGSSLLPLLQNPDDPRIATTDFGSYPREKFASDLLGFNGGRPLSVEQETLVSESYDAMAWLSSHDVKFDPIYARQSFKKDGRDVFWGGLTLASANEGVGLFDQELDAFTRMGGEIRYNCAVTELVTDGDAVTGVKTSTRETLMADSVILACGGFEANADLRKTHIGDDWDKAKVRGTPHNTGDGLVMAQKLGAQTYGFFGGCHATPMDLHMVDYGNLDIPAGERKNYRKICYFLGVMLNAKGDRFVDEGINFRNYTYAQFGAAIMEQPEHFAWQIFDAKVADLLYAEYNFHDAHYVEAESLDELITKLDGVDQAGATATLSAYNDAVNDDVAFDPTVLDGKSTTGLALAKSNWAQKIDQGPFRAYPVTGGITFTYGGLKVNGQGCILHENGAPISGLYACGEMVGGVFFEGYPGGSGLTSGVVFGRRAGKGAAGS</sequence>
<keyword evidence="2" id="KW-0285">Flavoprotein</keyword>
<dbReference type="RefSeq" id="WP_189638540.1">
    <property type="nucleotide sequence ID" value="NZ_BMZF01000001.1"/>
</dbReference>
<evidence type="ECO:0000256" key="2">
    <source>
        <dbReference type="ARBA" id="ARBA00022630"/>
    </source>
</evidence>
<dbReference type="InterPro" id="IPR050315">
    <property type="entry name" value="FAD-oxidoreductase_2"/>
</dbReference>
<dbReference type="SUPFAM" id="SSF51905">
    <property type="entry name" value="FAD/NAD(P)-binding domain"/>
    <property type="match status" value="1"/>
</dbReference>
<dbReference type="NCBIfam" id="NF006130">
    <property type="entry name" value="PRK08274.1"/>
    <property type="match status" value="1"/>
</dbReference>
<evidence type="ECO:0000256" key="1">
    <source>
        <dbReference type="ARBA" id="ARBA00001974"/>
    </source>
</evidence>
<comment type="caution">
    <text evidence="6">The sequence shown here is derived from an EMBL/GenBank/DDBJ whole genome shotgun (WGS) entry which is preliminary data.</text>
</comment>
<keyword evidence="7" id="KW-1185">Reference proteome</keyword>
<dbReference type="Gene3D" id="3.50.50.60">
    <property type="entry name" value="FAD/NAD(P)-binding domain"/>
    <property type="match status" value="1"/>
</dbReference>
<organism evidence="6 7">
    <name type="scientific">Paramylibacter ulvae</name>
    <dbReference type="NCBI Taxonomy" id="1651968"/>
    <lineage>
        <taxon>Bacteria</taxon>
        <taxon>Pseudomonadati</taxon>
        <taxon>Pseudomonadota</taxon>
        <taxon>Alphaproteobacteria</taxon>
        <taxon>Rhodobacterales</taxon>
        <taxon>Paracoccaceae</taxon>
        <taxon>Paramylibacter</taxon>
    </lineage>
</organism>
<dbReference type="InterPro" id="IPR027477">
    <property type="entry name" value="Succ_DH/fumarate_Rdtase_cat_sf"/>
</dbReference>
<evidence type="ECO:0000256" key="4">
    <source>
        <dbReference type="ARBA" id="ARBA00023002"/>
    </source>
</evidence>
<evidence type="ECO:0000259" key="5">
    <source>
        <dbReference type="Pfam" id="PF00890"/>
    </source>
</evidence>
<reference evidence="7" key="1">
    <citation type="journal article" date="2019" name="Int. J. Syst. Evol. Microbiol.">
        <title>The Global Catalogue of Microorganisms (GCM) 10K type strain sequencing project: providing services to taxonomists for standard genome sequencing and annotation.</title>
        <authorList>
            <consortium name="The Broad Institute Genomics Platform"/>
            <consortium name="The Broad Institute Genome Sequencing Center for Infectious Disease"/>
            <person name="Wu L."/>
            <person name="Ma J."/>
        </authorList>
    </citation>
    <scope>NUCLEOTIDE SEQUENCE [LARGE SCALE GENOMIC DNA]</scope>
    <source>
        <strain evidence="7">KCTC 32465</strain>
    </source>
</reference>
<protein>
    <submittedName>
        <fullName evidence="6">Tricarballylate dehydrogenase</fullName>
    </submittedName>
</protein>
<gene>
    <name evidence="6" type="ORF">GCM10008927_00070</name>
</gene>